<dbReference type="OrthoDB" id="10574393at2759"/>
<dbReference type="AlphaFoldDB" id="A0A9P4HD88"/>
<keyword evidence="3" id="KW-1185">Reference proteome</keyword>
<comment type="caution">
    <text evidence="2">The sequence shown here is derived from an EMBL/GenBank/DDBJ whole genome shotgun (WGS) entry which is preliminary data.</text>
</comment>
<organism evidence="2 3">
    <name type="scientific">Setomelanomma holmii</name>
    <dbReference type="NCBI Taxonomy" id="210430"/>
    <lineage>
        <taxon>Eukaryota</taxon>
        <taxon>Fungi</taxon>
        <taxon>Dikarya</taxon>
        <taxon>Ascomycota</taxon>
        <taxon>Pezizomycotina</taxon>
        <taxon>Dothideomycetes</taxon>
        <taxon>Pleosporomycetidae</taxon>
        <taxon>Pleosporales</taxon>
        <taxon>Pleosporineae</taxon>
        <taxon>Phaeosphaeriaceae</taxon>
        <taxon>Setomelanomma</taxon>
    </lineage>
</organism>
<evidence type="ECO:0000313" key="3">
    <source>
        <dbReference type="Proteomes" id="UP000799777"/>
    </source>
</evidence>
<reference evidence="2" key="1">
    <citation type="journal article" date="2020" name="Stud. Mycol.">
        <title>101 Dothideomycetes genomes: a test case for predicting lifestyles and emergence of pathogens.</title>
        <authorList>
            <person name="Haridas S."/>
            <person name="Albert R."/>
            <person name="Binder M."/>
            <person name="Bloem J."/>
            <person name="Labutti K."/>
            <person name="Salamov A."/>
            <person name="Andreopoulos B."/>
            <person name="Baker S."/>
            <person name="Barry K."/>
            <person name="Bills G."/>
            <person name="Bluhm B."/>
            <person name="Cannon C."/>
            <person name="Castanera R."/>
            <person name="Culley D."/>
            <person name="Daum C."/>
            <person name="Ezra D."/>
            <person name="Gonzalez J."/>
            <person name="Henrissat B."/>
            <person name="Kuo A."/>
            <person name="Liang C."/>
            <person name="Lipzen A."/>
            <person name="Lutzoni F."/>
            <person name="Magnuson J."/>
            <person name="Mondo S."/>
            <person name="Nolan M."/>
            <person name="Ohm R."/>
            <person name="Pangilinan J."/>
            <person name="Park H.-J."/>
            <person name="Ramirez L."/>
            <person name="Alfaro M."/>
            <person name="Sun H."/>
            <person name="Tritt A."/>
            <person name="Yoshinaga Y."/>
            <person name="Zwiers L.-H."/>
            <person name="Turgeon B."/>
            <person name="Goodwin S."/>
            <person name="Spatafora J."/>
            <person name="Crous P."/>
            <person name="Grigoriev I."/>
        </authorList>
    </citation>
    <scope>NUCLEOTIDE SEQUENCE</scope>
    <source>
        <strain evidence="2">CBS 110217</strain>
    </source>
</reference>
<dbReference type="EMBL" id="ML978171">
    <property type="protein sequence ID" value="KAF2032590.1"/>
    <property type="molecule type" value="Genomic_DNA"/>
</dbReference>
<feature type="compositionally biased region" description="Basic and acidic residues" evidence="1">
    <location>
        <begin position="9"/>
        <end position="26"/>
    </location>
</feature>
<accession>A0A9P4HD88</accession>
<evidence type="ECO:0000313" key="2">
    <source>
        <dbReference type="EMBL" id="KAF2032590.1"/>
    </source>
</evidence>
<sequence>MQRQRNGQKKTEYTENVRKNRAESLGKRRNSLPSVHVASPHFQCENPALHLGRIIYGLCFSILLKLPCCRKQYRQSRDSLHSLSRVFLWVTISVSTRWKDLPKLGISAGSRIFPHAIIEVLLVDVRAGVATFLLQAKIVAGTKISGSALGYIYRTDNLMEKLVNPAKNGQGDWKPTRNLISKFFDDVARDLNLAGVIVPMTEATNQLVLAGFTEWKWDAMRQEHYYFCLVDRTYKYQSGMWLRLDGSSTSLEEEIELAIAQGMAVSFSLEAQMRQLRL</sequence>
<gene>
    <name evidence="2" type="ORF">EK21DRAFT_86909</name>
</gene>
<proteinExistence type="predicted"/>
<feature type="region of interest" description="Disordered" evidence="1">
    <location>
        <begin position="1"/>
        <end position="29"/>
    </location>
</feature>
<dbReference type="Proteomes" id="UP000799777">
    <property type="component" value="Unassembled WGS sequence"/>
</dbReference>
<name>A0A9P4HD88_9PLEO</name>
<protein>
    <submittedName>
        <fullName evidence="2">Uncharacterized protein</fullName>
    </submittedName>
</protein>
<evidence type="ECO:0000256" key="1">
    <source>
        <dbReference type="SAM" id="MobiDB-lite"/>
    </source>
</evidence>